<gene>
    <name evidence="2" type="ORF">DFR58_13724</name>
</gene>
<evidence type="ECO:0000313" key="2">
    <source>
        <dbReference type="EMBL" id="RCX09309.1"/>
    </source>
</evidence>
<dbReference type="InterPro" id="IPR007712">
    <property type="entry name" value="RelE/ParE_toxin"/>
</dbReference>
<keyword evidence="1" id="KW-1277">Toxin-antitoxin system</keyword>
<dbReference type="Pfam" id="PF05016">
    <property type="entry name" value="ParE_toxin"/>
    <property type="match status" value="1"/>
</dbReference>
<dbReference type="Gene3D" id="3.30.2310.20">
    <property type="entry name" value="RelE-like"/>
    <property type="match status" value="1"/>
</dbReference>
<keyword evidence="3" id="KW-1185">Reference proteome</keyword>
<dbReference type="AlphaFoldDB" id="A0A369AIU1"/>
<dbReference type="EMBL" id="QPJT01000037">
    <property type="protein sequence ID" value="RCX09309.1"/>
    <property type="molecule type" value="Genomic_DNA"/>
</dbReference>
<proteinExistence type="predicted"/>
<reference evidence="2 3" key="1">
    <citation type="submission" date="2018-07" db="EMBL/GenBank/DDBJ databases">
        <title>Genomic Encyclopedia of Type Strains, Phase IV (KMG-IV): sequencing the most valuable type-strain genomes for metagenomic binning, comparative biology and taxonomic classification.</title>
        <authorList>
            <person name="Goeker M."/>
        </authorList>
    </citation>
    <scope>NUCLEOTIDE SEQUENCE [LARGE SCALE GENOMIC DNA]</scope>
    <source>
        <strain evidence="2 3">DSM 27016</strain>
    </source>
</reference>
<dbReference type="Proteomes" id="UP000253034">
    <property type="component" value="Unassembled WGS sequence"/>
</dbReference>
<sequence>MKNMSYEIEYLPVAVQDLEYIADYLSQFYPSTLKKFMNMLENHLSSLRDMPYIGTEYGNHCKLVVSDYLVFYKVLEEQNLIKIYRVLHGARDSEIKKMV</sequence>
<comment type="caution">
    <text evidence="2">The sequence shown here is derived from an EMBL/GenBank/DDBJ whole genome shotgun (WGS) entry which is preliminary data.</text>
</comment>
<dbReference type="InterPro" id="IPR035093">
    <property type="entry name" value="RelE/ParE_toxin_dom_sf"/>
</dbReference>
<evidence type="ECO:0000256" key="1">
    <source>
        <dbReference type="ARBA" id="ARBA00022649"/>
    </source>
</evidence>
<dbReference type="SUPFAM" id="SSF143011">
    <property type="entry name" value="RelE-like"/>
    <property type="match status" value="1"/>
</dbReference>
<dbReference type="NCBIfam" id="TIGR02385">
    <property type="entry name" value="RelE_StbE"/>
    <property type="match status" value="1"/>
</dbReference>
<organism evidence="2 3">
    <name type="scientific">Anaerobacterium chartisolvens</name>
    <dbReference type="NCBI Taxonomy" id="1297424"/>
    <lineage>
        <taxon>Bacteria</taxon>
        <taxon>Bacillati</taxon>
        <taxon>Bacillota</taxon>
        <taxon>Clostridia</taxon>
        <taxon>Eubacteriales</taxon>
        <taxon>Oscillospiraceae</taxon>
        <taxon>Anaerobacterium</taxon>
    </lineage>
</organism>
<name>A0A369AIU1_9FIRM</name>
<evidence type="ECO:0000313" key="3">
    <source>
        <dbReference type="Proteomes" id="UP000253034"/>
    </source>
</evidence>
<accession>A0A369AIU1</accession>
<protein>
    <submittedName>
        <fullName evidence="2">Addiction module RelE/StbE family toxin</fullName>
    </submittedName>
</protein>